<gene>
    <name evidence="1" type="ORF">VITISV_025053</name>
</gene>
<dbReference type="EMBL" id="AM487674">
    <property type="protein sequence ID" value="CAN75465.1"/>
    <property type="molecule type" value="Genomic_DNA"/>
</dbReference>
<sequence length="188" mass="21338">MTRYGPILTRPLESTCRAGTTHLKILSSQADGLCKPNRWLNTTHTCCVGPGRAMLAGRGPWATAQDKENIRKVKVQLSTEFEMKDLEATKKILGMEILRDRKAVSAVSRYMANPSKEHWKAVSWIFRFLRGSTDVSFHFGRTRGGVAGYVDYDFAGNLDKRRSLTKLEFVFLIPYIGIRVKVEIVRAW</sequence>
<dbReference type="AlphaFoldDB" id="A5CA29"/>
<evidence type="ECO:0008006" key="2">
    <source>
        <dbReference type="Google" id="ProtNLM"/>
    </source>
</evidence>
<proteinExistence type="predicted"/>
<accession>A5CA29</accession>
<organism evidence="1">
    <name type="scientific">Vitis vinifera</name>
    <name type="common">Grape</name>
    <dbReference type="NCBI Taxonomy" id="29760"/>
    <lineage>
        <taxon>Eukaryota</taxon>
        <taxon>Viridiplantae</taxon>
        <taxon>Streptophyta</taxon>
        <taxon>Embryophyta</taxon>
        <taxon>Tracheophyta</taxon>
        <taxon>Spermatophyta</taxon>
        <taxon>Magnoliopsida</taxon>
        <taxon>eudicotyledons</taxon>
        <taxon>Gunneridae</taxon>
        <taxon>Pentapetalae</taxon>
        <taxon>rosids</taxon>
        <taxon>Vitales</taxon>
        <taxon>Vitaceae</taxon>
        <taxon>Viteae</taxon>
        <taxon>Vitis</taxon>
    </lineage>
</organism>
<name>A5CA29_VITVI</name>
<evidence type="ECO:0000313" key="1">
    <source>
        <dbReference type="EMBL" id="CAN75465.1"/>
    </source>
</evidence>
<reference evidence="1" key="1">
    <citation type="journal article" date="2007" name="PLoS ONE">
        <title>The first genome sequence of an elite grapevine cultivar (Pinot noir Vitis vinifera L.): coping with a highly heterozygous genome.</title>
        <authorList>
            <person name="Velasco R."/>
            <person name="Zharkikh A."/>
            <person name="Troggio M."/>
            <person name="Cartwright D.A."/>
            <person name="Cestaro A."/>
            <person name="Pruss D."/>
            <person name="Pindo M."/>
            <person name="FitzGerald L.M."/>
            <person name="Vezzulli S."/>
            <person name="Reid J."/>
            <person name="Malacarne G."/>
            <person name="Iliev D."/>
            <person name="Coppola G."/>
            <person name="Wardell B."/>
            <person name="Micheletti D."/>
            <person name="Macalma T."/>
            <person name="Facci M."/>
            <person name="Mitchell J.T."/>
            <person name="Perazzolli M."/>
            <person name="Eldredge G."/>
            <person name="Gatto P."/>
            <person name="Oyzerski R."/>
            <person name="Moretto M."/>
            <person name="Gutin N."/>
            <person name="Stefanini M."/>
            <person name="Chen Y."/>
            <person name="Segala C."/>
            <person name="Davenport C."/>
            <person name="Dematte L."/>
            <person name="Mraz A."/>
            <person name="Battilana J."/>
            <person name="Stormo K."/>
            <person name="Costa F."/>
            <person name="Tao Q."/>
            <person name="Si-Ammour A."/>
            <person name="Harkins T."/>
            <person name="Lackey A."/>
            <person name="Perbost C."/>
            <person name="Taillon B."/>
            <person name="Stella A."/>
            <person name="Solovyev V."/>
            <person name="Fawcett J.A."/>
            <person name="Sterck L."/>
            <person name="Vandepoele K."/>
            <person name="Grando S.M."/>
            <person name="Toppo S."/>
            <person name="Moser C."/>
            <person name="Lanchbury J."/>
            <person name="Bogden R."/>
            <person name="Skolnick M."/>
            <person name="Sgaramella V."/>
            <person name="Bhatnagar S.K."/>
            <person name="Fontana P."/>
            <person name="Gutin A."/>
            <person name="Van de Peer Y."/>
            <person name="Salamini F."/>
            <person name="Viola R."/>
        </authorList>
    </citation>
    <scope>NUCLEOTIDE SEQUENCE</scope>
</reference>
<protein>
    <recommendedName>
        <fullName evidence="2">Retrovirus-related Pol polyprotein from transposon TNT 1-94</fullName>
    </recommendedName>
</protein>